<comment type="caution">
    <text evidence="3">The sequence shown here is derived from an EMBL/GenBank/DDBJ whole genome shotgun (WGS) entry which is preliminary data.</text>
</comment>
<accession>A0A0U5F917</accession>
<evidence type="ECO:0000256" key="2">
    <source>
        <dbReference type="SAM" id="SignalP"/>
    </source>
</evidence>
<proteinExistence type="predicted"/>
<dbReference type="EMBL" id="CCXZ01000025">
    <property type="protein sequence ID" value="CEG14762.1"/>
    <property type="molecule type" value="Genomic_DNA"/>
</dbReference>
<reference evidence="3 4" key="1">
    <citation type="submission" date="2014-09" db="EMBL/GenBank/DDBJ databases">
        <authorList>
            <person name="Regsiter A."/>
        </authorList>
    </citation>
    <scope>NUCLEOTIDE SEQUENCE [LARGE SCALE GENOMIC DNA]</scope>
</reference>
<gene>
    <name evidence="3" type="ORF">XAC3562_1200085</name>
</gene>
<evidence type="ECO:0000313" key="3">
    <source>
        <dbReference type="EMBL" id="CEG14762.1"/>
    </source>
</evidence>
<feature type="compositionally biased region" description="Low complexity" evidence="1">
    <location>
        <begin position="25"/>
        <end position="36"/>
    </location>
</feature>
<evidence type="ECO:0000256" key="1">
    <source>
        <dbReference type="SAM" id="MobiDB-lite"/>
    </source>
</evidence>
<dbReference type="Proteomes" id="UP000052230">
    <property type="component" value="Unassembled WGS sequence"/>
</dbReference>
<feature type="region of interest" description="Disordered" evidence="1">
    <location>
        <begin position="25"/>
        <end position="56"/>
    </location>
</feature>
<feature type="chain" id="PRO_5043455958" evidence="2">
    <location>
        <begin position="23"/>
        <end position="322"/>
    </location>
</feature>
<keyword evidence="4" id="KW-1185">Reference proteome</keyword>
<feature type="signal peptide" evidence="2">
    <location>
        <begin position="1"/>
        <end position="22"/>
    </location>
</feature>
<keyword evidence="2" id="KW-0732">Signal</keyword>
<dbReference type="RefSeq" id="WP_017170379.1">
    <property type="nucleotide sequence ID" value="NZ_CP020883.1"/>
</dbReference>
<evidence type="ECO:0000313" key="4">
    <source>
        <dbReference type="Proteomes" id="UP000052230"/>
    </source>
</evidence>
<dbReference type="Pfam" id="PF12293">
    <property type="entry name" value="T4BSS_DotH_IcmK"/>
    <property type="match status" value="1"/>
</dbReference>
<organism evidence="3 4">
    <name type="scientific">Xanthomonas citri pv. citri</name>
    <dbReference type="NCBI Taxonomy" id="611301"/>
    <lineage>
        <taxon>Bacteria</taxon>
        <taxon>Pseudomonadati</taxon>
        <taxon>Pseudomonadota</taxon>
        <taxon>Gammaproteobacteria</taxon>
        <taxon>Lysobacterales</taxon>
        <taxon>Lysobacteraceae</taxon>
        <taxon>Xanthomonas</taxon>
    </lineage>
</organism>
<sequence length="322" mass="34435">MKSLSMTRVALVLLLASTCANAQQQQEAATRQQSAAGNPPPPPSNLGQQVATPPPQIVYPSPGDIAEESLQDLEDLQLTPEQVERLKRLRIQREQGKATPYTTPPKPITRTLFINLDPGVSPPVLRLTSGQQSSIVFSDTSGQPWLIDAVSLNRGLFDDGRGSDGGGDAPPTNVLTLEAVTPAAYGNVTVRLRGLSTPVIFILSAAQDEVDMRVDAKVPGHNPDSVATVTNSMMPSIDDALSYFLDGVPPKDAKQLEVSGLDGVDAWLYRDNMYVRAKADAQYPAYLAAARSTSGVAVYRFAGFRSSITFLVGGQAVTIFVQ</sequence>
<dbReference type="AlphaFoldDB" id="A0A0U5F917"/>
<protein>
    <submittedName>
        <fullName evidence="3">Putative type IV secretion system protein IcmK/DotH</fullName>
    </submittedName>
</protein>
<dbReference type="InterPro" id="IPR022073">
    <property type="entry name" value="T4BSS_DotH_IcmK"/>
</dbReference>
<name>A0A0U5F917_XANCI</name>